<dbReference type="Proteomes" id="UP000425960">
    <property type="component" value="Chromosome"/>
</dbReference>
<organism evidence="1 2">
    <name type="scientific">Desulfosarcina ovata subsp. sediminis</name>
    <dbReference type="NCBI Taxonomy" id="885957"/>
    <lineage>
        <taxon>Bacteria</taxon>
        <taxon>Pseudomonadati</taxon>
        <taxon>Thermodesulfobacteriota</taxon>
        <taxon>Desulfobacteria</taxon>
        <taxon>Desulfobacterales</taxon>
        <taxon>Desulfosarcinaceae</taxon>
        <taxon>Desulfosarcina</taxon>
    </lineage>
</organism>
<dbReference type="AlphaFoldDB" id="A0A5K7ZF34"/>
<gene>
    <name evidence="1" type="ORF">DSCO28_04500</name>
</gene>
<proteinExistence type="predicted"/>
<name>A0A5K7ZF34_9BACT</name>
<dbReference type="RefSeq" id="WP_155320985.1">
    <property type="nucleotide sequence ID" value="NZ_AP021876.1"/>
</dbReference>
<protein>
    <submittedName>
        <fullName evidence="1">Uncharacterized protein</fullName>
    </submittedName>
</protein>
<evidence type="ECO:0000313" key="1">
    <source>
        <dbReference type="EMBL" id="BBO79884.1"/>
    </source>
</evidence>
<sequence>MDKKANDTFAFDLENRLDDFFSDELPPQENPAAEPAAVKVSELPLEDLKSTILAIDWEITDDALDAFIHQVDKLADRYSADKVIQSLLKILKSLGKYIRQKKSNAHPDTIKRIMAVYSTLEAVVGNDDLSQTEKKQLLQEEVNQFKMLKAKIAERKPALGSVPQAPKADAATGIDSVIQAIDDLKSLMATELNAIRKEIGKLRKK</sequence>
<evidence type="ECO:0000313" key="2">
    <source>
        <dbReference type="Proteomes" id="UP000425960"/>
    </source>
</evidence>
<accession>A0A5K7ZF34</accession>
<dbReference type="EMBL" id="AP021876">
    <property type="protein sequence ID" value="BBO79884.1"/>
    <property type="molecule type" value="Genomic_DNA"/>
</dbReference>
<reference evidence="1 2" key="1">
    <citation type="submission" date="2019-11" db="EMBL/GenBank/DDBJ databases">
        <title>Comparative genomics of hydrocarbon-degrading Desulfosarcina strains.</title>
        <authorList>
            <person name="Watanabe M."/>
            <person name="Kojima H."/>
            <person name="Fukui M."/>
        </authorList>
    </citation>
    <scope>NUCLEOTIDE SEQUENCE [LARGE SCALE GENOMIC DNA]</scope>
    <source>
        <strain evidence="1 2">28bB2T</strain>
    </source>
</reference>
<dbReference type="KEGG" id="dov:DSCO28_04500"/>